<dbReference type="InterPro" id="IPR050124">
    <property type="entry name" value="tRNA_CCA-adding_enzyme"/>
</dbReference>
<keyword evidence="1" id="KW-0547">Nucleotide-binding</keyword>
<dbReference type="GO" id="GO:0000166">
    <property type="term" value="F:nucleotide binding"/>
    <property type="evidence" value="ECO:0007669"/>
    <property type="project" value="UniProtKB-KW"/>
</dbReference>
<dbReference type="GO" id="GO:0016779">
    <property type="term" value="F:nucleotidyltransferase activity"/>
    <property type="evidence" value="ECO:0007669"/>
    <property type="project" value="UniProtKB-KW"/>
</dbReference>
<evidence type="ECO:0000256" key="1">
    <source>
        <dbReference type="ARBA" id="ARBA00022741"/>
    </source>
</evidence>
<protein>
    <submittedName>
        <fullName evidence="3">tRNA adenylyltransferase</fullName>
    </submittedName>
</protein>
<reference evidence="3" key="1">
    <citation type="submission" date="2013-08" db="EMBL/GenBank/DDBJ databases">
        <authorList>
            <person name="Mendez C."/>
            <person name="Richter M."/>
            <person name="Ferrer M."/>
            <person name="Sanchez J."/>
        </authorList>
    </citation>
    <scope>NUCLEOTIDE SEQUENCE</scope>
</reference>
<proteinExistence type="predicted"/>
<dbReference type="NCBIfam" id="TIGR00277">
    <property type="entry name" value="HDIG"/>
    <property type="match status" value="1"/>
</dbReference>
<name>T1D0L8_9ZZZZ</name>
<feature type="domain" description="HD" evidence="2">
    <location>
        <begin position="52"/>
        <end position="152"/>
    </location>
</feature>
<evidence type="ECO:0000313" key="3">
    <source>
        <dbReference type="EMBL" id="EQD75980.1"/>
    </source>
</evidence>
<dbReference type="InterPro" id="IPR006675">
    <property type="entry name" value="HDIG_dom"/>
</dbReference>
<feature type="non-terminal residue" evidence="3">
    <location>
        <position position="1"/>
    </location>
</feature>
<gene>
    <name evidence="3" type="ORF">B1A_03531</name>
</gene>
<dbReference type="Gene3D" id="1.10.3090.10">
    <property type="entry name" value="cca-adding enzyme, domain 2"/>
    <property type="match status" value="1"/>
</dbReference>
<accession>T1D0L8</accession>
<keyword evidence="3" id="KW-0548">Nucleotidyltransferase</keyword>
<comment type="caution">
    <text evidence="3">The sequence shown here is derived from an EMBL/GenBank/DDBJ whole genome shotgun (WGS) entry which is preliminary data.</text>
</comment>
<dbReference type="PANTHER" id="PTHR47545">
    <property type="entry name" value="MULTIFUNCTIONAL CCA PROTEIN"/>
    <property type="match status" value="1"/>
</dbReference>
<dbReference type="AlphaFoldDB" id="T1D0L8"/>
<sequence length="245" mass="28184">TPKPSLGLRILNDTGLTHFFLPELSQLALEQDPIHHHKDVLEHTYSVIDKTEANLELRLGALFHDIGKPATRRFEKGGVTFYNHDKVGSKMTKKRMRALRYSSEMIQRVSRLVYLHLRFHTYEAGWTDRAVRRYVVDAGDLLDNLNALTLADCTTRNANKVRALEARMQQLKVRIQELRAQEELDSLRPELDGTQVMQILGIAPSKEVGVALEFLMELRIEEGLIGEDQATKRLLTFWQERNGRL</sequence>
<dbReference type="Pfam" id="PF01966">
    <property type="entry name" value="HD"/>
    <property type="match status" value="1"/>
</dbReference>
<dbReference type="EMBL" id="AUZX01002599">
    <property type="protein sequence ID" value="EQD75980.1"/>
    <property type="molecule type" value="Genomic_DNA"/>
</dbReference>
<reference evidence="3" key="2">
    <citation type="journal article" date="2014" name="ISME J.">
        <title>Microbial stratification in low pH oxic and suboxic macroscopic growths along an acid mine drainage.</title>
        <authorList>
            <person name="Mendez-Garcia C."/>
            <person name="Mesa V."/>
            <person name="Sprenger R.R."/>
            <person name="Richter M."/>
            <person name="Diez M.S."/>
            <person name="Solano J."/>
            <person name="Bargiela R."/>
            <person name="Golyshina O.V."/>
            <person name="Manteca A."/>
            <person name="Ramos J.L."/>
            <person name="Gallego J.R."/>
            <person name="Llorente I."/>
            <person name="Martins Dos Santos V.A."/>
            <person name="Jensen O.N."/>
            <person name="Pelaez A.I."/>
            <person name="Sanchez J."/>
            <person name="Ferrer M."/>
        </authorList>
    </citation>
    <scope>NUCLEOTIDE SEQUENCE</scope>
</reference>
<organism evidence="3">
    <name type="scientific">mine drainage metagenome</name>
    <dbReference type="NCBI Taxonomy" id="410659"/>
    <lineage>
        <taxon>unclassified sequences</taxon>
        <taxon>metagenomes</taxon>
        <taxon>ecological metagenomes</taxon>
    </lineage>
</organism>
<dbReference type="InterPro" id="IPR006674">
    <property type="entry name" value="HD_domain"/>
</dbReference>
<keyword evidence="3" id="KW-0808">Transferase</keyword>
<dbReference type="CDD" id="cd00077">
    <property type="entry name" value="HDc"/>
    <property type="match status" value="1"/>
</dbReference>
<dbReference type="InterPro" id="IPR003607">
    <property type="entry name" value="HD/PDEase_dom"/>
</dbReference>
<dbReference type="SUPFAM" id="SSF81891">
    <property type="entry name" value="Poly A polymerase C-terminal region-like"/>
    <property type="match status" value="1"/>
</dbReference>
<evidence type="ECO:0000259" key="2">
    <source>
        <dbReference type="Pfam" id="PF01966"/>
    </source>
</evidence>